<organism evidence="1">
    <name type="scientific">bioreactor metagenome</name>
    <dbReference type="NCBI Taxonomy" id="1076179"/>
    <lineage>
        <taxon>unclassified sequences</taxon>
        <taxon>metagenomes</taxon>
        <taxon>ecological metagenomes</taxon>
    </lineage>
</organism>
<evidence type="ECO:0008006" key="2">
    <source>
        <dbReference type="Google" id="ProtNLM"/>
    </source>
</evidence>
<dbReference type="Pfam" id="PF06908">
    <property type="entry name" value="YpsA"/>
    <property type="match status" value="1"/>
</dbReference>
<accession>A0A644XN00</accession>
<sequence>MMDHRLRTCCFTGHRNLPVEKIPEIRTRLYETVEWLIRHGVLYFGAGGAMGFDTLASQVVLELRKRYPEIKPILVLPCRDQTRGWPAGAIEVYDEIRVAADKVVYISDAYHKGCMHERNRHLVDCSGQCVYYMTESCGGTAYTVAYAQQNKLLVWNLADSKSEKGEDNVLQDV</sequence>
<reference evidence="1" key="1">
    <citation type="submission" date="2019-08" db="EMBL/GenBank/DDBJ databases">
        <authorList>
            <person name="Kucharzyk K."/>
            <person name="Murdoch R.W."/>
            <person name="Higgins S."/>
            <person name="Loffler F."/>
        </authorList>
    </citation>
    <scope>NUCLEOTIDE SEQUENCE</scope>
</reference>
<evidence type="ECO:0000313" key="1">
    <source>
        <dbReference type="EMBL" id="MPM17550.1"/>
    </source>
</evidence>
<dbReference type="EMBL" id="VSSQ01002817">
    <property type="protein sequence ID" value="MPM17550.1"/>
    <property type="molecule type" value="Genomic_DNA"/>
</dbReference>
<dbReference type="PANTHER" id="PTHR38440">
    <property type="entry name" value="UPF0398 PROTEIN YPSA"/>
    <property type="match status" value="1"/>
</dbReference>
<protein>
    <recommendedName>
        <fullName evidence="2">DUF1273 domain-containing protein</fullName>
    </recommendedName>
</protein>
<comment type="caution">
    <text evidence="1">The sequence shown here is derived from an EMBL/GenBank/DDBJ whole genome shotgun (WGS) entry which is preliminary data.</text>
</comment>
<dbReference type="InterPro" id="IPR010697">
    <property type="entry name" value="YspA"/>
</dbReference>
<proteinExistence type="predicted"/>
<dbReference type="Gene3D" id="3.40.50.450">
    <property type="match status" value="1"/>
</dbReference>
<dbReference type="AlphaFoldDB" id="A0A644XN00"/>
<dbReference type="SUPFAM" id="SSF102405">
    <property type="entry name" value="MCP/YpsA-like"/>
    <property type="match status" value="1"/>
</dbReference>
<gene>
    <name evidence="1" type="ORF">SDC9_63946</name>
</gene>
<name>A0A644XN00_9ZZZZ</name>
<dbReference type="PANTHER" id="PTHR38440:SF1">
    <property type="entry name" value="UPF0398 PROTEIN SPR0331"/>
    <property type="match status" value="1"/>
</dbReference>